<dbReference type="EMBL" id="BLXT01007118">
    <property type="protein sequence ID" value="GFO36660.1"/>
    <property type="molecule type" value="Genomic_DNA"/>
</dbReference>
<protein>
    <submittedName>
        <fullName evidence="1">Uncharacterized protein</fullName>
    </submittedName>
</protein>
<organism evidence="1 2">
    <name type="scientific">Plakobranchus ocellatus</name>
    <dbReference type="NCBI Taxonomy" id="259542"/>
    <lineage>
        <taxon>Eukaryota</taxon>
        <taxon>Metazoa</taxon>
        <taxon>Spiralia</taxon>
        <taxon>Lophotrochozoa</taxon>
        <taxon>Mollusca</taxon>
        <taxon>Gastropoda</taxon>
        <taxon>Heterobranchia</taxon>
        <taxon>Euthyneura</taxon>
        <taxon>Panpulmonata</taxon>
        <taxon>Sacoglossa</taxon>
        <taxon>Placobranchoidea</taxon>
        <taxon>Plakobranchidae</taxon>
        <taxon>Plakobranchus</taxon>
    </lineage>
</organism>
<name>A0AAV4CXY8_9GAST</name>
<sequence>MQTNEQRHVYIIDKNSEAHKDDNNQMNNKTVMVGVFSRQPTIVNSEWMRVRAIPSRRAAVFTEDISVDISMDSPWIVCRFSEISIRWSWLVTVKGADTTRLDPNQAHFSSLFDQTSF</sequence>
<keyword evidence="2" id="KW-1185">Reference proteome</keyword>
<gene>
    <name evidence="1" type="ORF">PoB_006316500</name>
</gene>
<accession>A0AAV4CXY8</accession>
<reference evidence="1 2" key="1">
    <citation type="journal article" date="2021" name="Elife">
        <title>Chloroplast acquisition without the gene transfer in kleptoplastic sea slugs, Plakobranchus ocellatus.</title>
        <authorList>
            <person name="Maeda T."/>
            <person name="Takahashi S."/>
            <person name="Yoshida T."/>
            <person name="Shimamura S."/>
            <person name="Takaki Y."/>
            <person name="Nagai Y."/>
            <person name="Toyoda A."/>
            <person name="Suzuki Y."/>
            <person name="Arimoto A."/>
            <person name="Ishii H."/>
            <person name="Satoh N."/>
            <person name="Nishiyama T."/>
            <person name="Hasebe M."/>
            <person name="Maruyama T."/>
            <person name="Minagawa J."/>
            <person name="Obokata J."/>
            <person name="Shigenobu S."/>
        </authorList>
    </citation>
    <scope>NUCLEOTIDE SEQUENCE [LARGE SCALE GENOMIC DNA]</scope>
</reference>
<evidence type="ECO:0000313" key="1">
    <source>
        <dbReference type="EMBL" id="GFO36660.1"/>
    </source>
</evidence>
<comment type="caution">
    <text evidence="1">The sequence shown here is derived from an EMBL/GenBank/DDBJ whole genome shotgun (WGS) entry which is preliminary data.</text>
</comment>
<dbReference type="AlphaFoldDB" id="A0AAV4CXY8"/>
<evidence type="ECO:0000313" key="2">
    <source>
        <dbReference type="Proteomes" id="UP000735302"/>
    </source>
</evidence>
<dbReference type="Proteomes" id="UP000735302">
    <property type="component" value="Unassembled WGS sequence"/>
</dbReference>
<proteinExistence type="predicted"/>